<organism evidence="2 3">
    <name type="scientific">Candidatus Methylospira mobilis</name>
    <dbReference type="NCBI Taxonomy" id="1808979"/>
    <lineage>
        <taxon>Bacteria</taxon>
        <taxon>Pseudomonadati</taxon>
        <taxon>Pseudomonadota</taxon>
        <taxon>Gammaproteobacteria</taxon>
        <taxon>Methylococcales</taxon>
        <taxon>Methylococcaceae</taxon>
        <taxon>Candidatus Methylospira</taxon>
    </lineage>
</organism>
<dbReference type="OrthoDB" id="9785812at2"/>
<dbReference type="KEGG" id="mmob:F6R98_06940"/>
<dbReference type="GO" id="GO:0016491">
    <property type="term" value="F:oxidoreductase activity"/>
    <property type="evidence" value="ECO:0007669"/>
    <property type="project" value="InterPro"/>
</dbReference>
<dbReference type="SUPFAM" id="SSF50129">
    <property type="entry name" value="GroES-like"/>
    <property type="match status" value="1"/>
</dbReference>
<evidence type="ECO:0000259" key="1">
    <source>
        <dbReference type="SMART" id="SM00829"/>
    </source>
</evidence>
<evidence type="ECO:0000313" key="2">
    <source>
        <dbReference type="EMBL" id="QFY42395.1"/>
    </source>
</evidence>
<dbReference type="InterPro" id="IPR020843">
    <property type="entry name" value="ER"/>
</dbReference>
<dbReference type="InterPro" id="IPR013154">
    <property type="entry name" value="ADH-like_N"/>
</dbReference>
<dbReference type="InterPro" id="IPR002364">
    <property type="entry name" value="Quin_OxRdtase/zeta-crystal_CS"/>
</dbReference>
<dbReference type="Pfam" id="PF08240">
    <property type="entry name" value="ADH_N"/>
    <property type="match status" value="1"/>
</dbReference>
<dbReference type="PANTHER" id="PTHR44013">
    <property type="entry name" value="ZINC-TYPE ALCOHOL DEHYDROGENASE-LIKE PROTEIN C16A3.02C"/>
    <property type="match status" value="1"/>
</dbReference>
<dbReference type="RefSeq" id="WP_153248376.1">
    <property type="nucleotide sequence ID" value="NZ_CP044205.1"/>
</dbReference>
<dbReference type="AlphaFoldDB" id="A0A5Q0BEU7"/>
<dbReference type="GO" id="GO:0008270">
    <property type="term" value="F:zinc ion binding"/>
    <property type="evidence" value="ECO:0007669"/>
    <property type="project" value="InterPro"/>
</dbReference>
<feature type="domain" description="Enoyl reductase (ER)" evidence="1">
    <location>
        <begin position="10"/>
        <end position="312"/>
    </location>
</feature>
<dbReference type="CDD" id="cd08267">
    <property type="entry name" value="MDR1"/>
    <property type="match status" value="1"/>
</dbReference>
<proteinExistence type="predicted"/>
<dbReference type="Pfam" id="PF13602">
    <property type="entry name" value="ADH_zinc_N_2"/>
    <property type="match status" value="1"/>
</dbReference>
<protein>
    <submittedName>
        <fullName evidence="2">NAD(P)-dependent alcohol dehydrogenase</fullName>
    </submittedName>
</protein>
<dbReference type="SUPFAM" id="SSF51735">
    <property type="entry name" value="NAD(P)-binding Rossmann-fold domains"/>
    <property type="match status" value="1"/>
</dbReference>
<evidence type="ECO:0000313" key="3">
    <source>
        <dbReference type="Proteomes" id="UP000325755"/>
    </source>
</evidence>
<sequence length="319" mass="34385">MKAIQFSAYGGPEKASLVECEPPIPTERQLLIEVEAISINPIDWKLYGGGLRWIKPMRFPSTPCFDFAGVVKTVGSGVETYKAGERVFGMLPMNGFGAAAESIAVDSDLVSRMPEGLSFADAAGIPLAGMTALQALRDQGKLQANQRLLVIGAAGGVGHYAIQIGKALKAHVTGVCSTRNIDRVRELGADEVLDYTDPGFTPPAEAFDLIFDAVANKALTYWQPALKSQATYVSTLPSPALILDTMVRTLLMSRQRVKLVMVKPRRKDLDYLAGLAHQGQLKTLIDQVYPLSEFGAALEKSKQGRAQGKIIVAIKADHS</sequence>
<dbReference type="Gene3D" id="3.40.50.720">
    <property type="entry name" value="NAD(P)-binding Rossmann-like Domain"/>
    <property type="match status" value="1"/>
</dbReference>
<dbReference type="EMBL" id="CP044205">
    <property type="protein sequence ID" value="QFY42395.1"/>
    <property type="molecule type" value="Genomic_DNA"/>
</dbReference>
<dbReference type="InterPro" id="IPR011032">
    <property type="entry name" value="GroES-like_sf"/>
</dbReference>
<dbReference type="InterPro" id="IPR036291">
    <property type="entry name" value="NAD(P)-bd_dom_sf"/>
</dbReference>
<name>A0A5Q0BEU7_9GAMM</name>
<gene>
    <name evidence="2" type="ORF">F6R98_06940</name>
</gene>
<dbReference type="Proteomes" id="UP000325755">
    <property type="component" value="Chromosome"/>
</dbReference>
<dbReference type="PANTHER" id="PTHR44013:SF1">
    <property type="entry name" value="ZINC-TYPE ALCOHOL DEHYDROGENASE-LIKE PROTEIN C16A3.02C"/>
    <property type="match status" value="1"/>
</dbReference>
<dbReference type="InterPro" id="IPR052733">
    <property type="entry name" value="Chloroplast_QOR"/>
</dbReference>
<dbReference type="InParanoid" id="A0A5Q0BEU7"/>
<dbReference type="SMART" id="SM00829">
    <property type="entry name" value="PKS_ER"/>
    <property type="match status" value="1"/>
</dbReference>
<keyword evidence="3" id="KW-1185">Reference proteome</keyword>
<dbReference type="FunCoup" id="A0A5Q0BEU7">
    <property type="interactions" value="483"/>
</dbReference>
<accession>A0A5Q0BEU7</accession>
<dbReference type="Gene3D" id="3.90.180.10">
    <property type="entry name" value="Medium-chain alcohol dehydrogenases, catalytic domain"/>
    <property type="match status" value="1"/>
</dbReference>
<dbReference type="PROSITE" id="PS01162">
    <property type="entry name" value="QOR_ZETA_CRYSTAL"/>
    <property type="match status" value="1"/>
</dbReference>
<reference evidence="2 3" key="1">
    <citation type="submission" date="2019-09" db="EMBL/GenBank/DDBJ databases">
        <title>Ecophysiology of the spiral-shaped methanotroph Methylospira mobilis as revealed by the complete genome sequence.</title>
        <authorList>
            <person name="Oshkin I.Y."/>
            <person name="Dedysh S.N."/>
            <person name="Miroshnikov K."/>
            <person name="Danilova O.V."/>
            <person name="Hakobyan A."/>
            <person name="Liesack W."/>
        </authorList>
    </citation>
    <scope>NUCLEOTIDE SEQUENCE [LARGE SCALE GENOMIC DNA]</scope>
    <source>
        <strain evidence="2 3">Shm1</strain>
    </source>
</reference>